<proteinExistence type="predicted"/>
<evidence type="ECO:0000259" key="1">
    <source>
        <dbReference type="Pfam" id="PF13439"/>
    </source>
</evidence>
<dbReference type="EMBL" id="QFQP01000031">
    <property type="protein sequence ID" value="PZR07450.1"/>
    <property type="molecule type" value="Genomic_DNA"/>
</dbReference>
<evidence type="ECO:0000313" key="2">
    <source>
        <dbReference type="EMBL" id="PZR07450.1"/>
    </source>
</evidence>
<dbReference type="InterPro" id="IPR050194">
    <property type="entry name" value="Glycosyltransferase_grp1"/>
</dbReference>
<dbReference type="Gene3D" id="3.40.50.2000">
    <property type="entry name" value="Glycogen Phosphorylase B"/>
    <property type="match status" value="2"/>
</dbReference>
<dbReference type="InterPro" id="IPR028098">
    <property type="entry name" value="Glyco_trans_4-like_N"/>
</dbReference>
<protein>
    <recommendedName>
        <fullName evidence="1">Glycosyltransferase subfamily 4-like N-terminal domain-containing protein</fullName>
    </recommendedName>
</protein>
<organism evidence="2 3">
    <name type="scientific">Archangium gephyra</name>
    <dbReference type="NCBI Taxonomy" id="48"/>
    <lineage>
        <taxon>Bacteria</taxon>
        <taxon>Pseudomonadati</taxon>
        <taxon>Myxococcota</taxon>
        <taxon>Myxococcia</taxon>
        <taxon>Myxococcales</taxon>
        <taxon>Cystobacterineae</taxon>
        <taxon>Archangiaceae</taxon>
        <taxon>Archangium</taxon>
    </lineage>
</organism>
<dbReference type="SUPFAM" id="SSF53756">
    <property type="entry name" value="UDP-Glycosyltransferase/glycogen phosphorylase"/>
    <property type="match status" value="1"/>
</dbReference>
<dbReference type="Pfam" id="PF13439">
    <property type="entry name" value="Glyco_transf_4"/>
    <property type="match status" value="1"/>
</dbReference>
<accession>A0A2W5SWR4</accession>
<dbReference type="CDD" id="cd03801">
    <property type="entry name" value="GT4_PimA-like"/>
    <property type="match status" value="1"/>
</dbReference>
<dbReference type="PANTHER" id="PTHR45947">
    <property type="entry name" value="SULFOQUINOVOSYL TRANSFERASE SQD2"/>
    <property type="match status" value="1"/>
</dbReference>
<name>A0A2W5SWR4_9BACT</name>
<sequence length="388" mass="41992">MRVLGIVTAWPRHSGDVITPWLQSMALALAPLGVTFEVMAPSWRGAAGGVHEGIRVHRFRYAWSALETLSHDLTVPDQLKREPWRLALLPGYLAGATRAVTTLLRRERFDVVHAFWPFPHAAPAWASGLLTGVPFVSSFFGAELALAERVPGGRRVVRELVKRSAAVTTVSRFTAARLRAMAPDVEPVVIPFGSTILPTERRVATPRGSSLRAVFIGRLVERKGVSVLLSALEQLRDVELEVLGDGPLRAELERQARSLGARVTFRGFVDDDEKRRALERAHVLVLPAIVDASGDTEGQGVVLLEAMALGRAVIASEVGGITDMVTPANGLLVPPGDVSALSTALARLRDDAALRDSLGEAGLQHVRENFSWSALAERVRAVYRVACA</sequence>
<dbReference type="Proteomes" id="UP000249061">
    <property type="component" value="Unassembled WGS sequence"/>
</dbReference>
<evidence type="ECO:0000313" key="3">
    <source>
        <dbReference type="Proteomes" id="UP000249061"/>
    </source>
</evidence>
<comment type="caution">
    <text evidence="2">The sequence shown here is derived from an EMBL/GenBank/DDBJ whole genome shotgun (WGS) entry which is preliminary data.</text>
</comment>
<dbReference type="AlphaFoldDB" id="A0A2W5SWR4"/>
<dbReference type="GO" id="GO:0016757">
    <property type="term" value="F:glycosyltransferase activity"/>
    <property type="evidence" value="ECO:0007669"/>
    <property type="project" value="TreeGrafter"/>
</dbReference>
<dbReference type="Pfam" id="PF13692">
    <property type="entry name" value="Glyco_trans_1_4"/>
    <property type="match status" value="1"/>
</dbReference>
<gene>
    <name evidence="2" type="ORF">DI536_27755</name>
</gene>
<dbReference type="PANTHER" id="PTHR45947:SF15">
    <property type="entry name" value="TEICHURONIC ACID BIOSYNTHESIS GLYCOSYLTRANSFERASE TUAC-RELATED"/>
    <property type="match status" value="1"/>
</dbReference>
<reference evidence="2 3" key="1">
    <citation type="submission" date="2017-08" db="EMBL/GenBank/DDBJ databases">
        <title>Infants hospitalized years apart are colonized by the same room-sourced microbial strains.</title>
        <authorList>
            <person name="Brooks B."/>
            <person name="Olm M.R."/>
            <person name="Firek B.A."/>
            <person name="Baker R."/>
            <person name="Thomas B.C."/>
            <person name="Morowitz M.J."/>
            <person name="Banfield J.F."/>
        </authorList>
    </citation>
    <scope>NUCLEOTIDE SEQUENCE [LARGE SCALE GENOMIC DNA]</scope>
    <source>
        <strain evidence="2">S2_003_000_R2_14</strain>
    </source>
</reference>
<feature type="domain" description="Glycosyltransferase subfamily 4-like N-terminal" evidence="1">
    <location>
        <begin position="24"/>
        <end position="191"/>
    </location>
</feature>